<evidence type="ECO:0000313" key="2">
    <source>
        <dbReference type="Proteomes" id="UP000589896"/>
    </source>
</evidence>
<dbReference type="AlphaFoldDB" id="A0A7Z0QUJ3"/>
<protein>
    <submittedName>
        <fullName evidence="1">Helix-hairpin-helix domain-containing protein</fullName>
    </submittedName>
</protein>
<gene>
    <name evidence="1" type="ORF">H0E82_13125</name>
</gene>
<comment type="caution">
    <text evidence="1">The sequence shown here is derived from an EMBL/GenBank/DDBJ whole genome shotgun (WGS) entry which is preliminary data.</text>
</comment>
<dbReference type="Gene3D" id="1.10.150.20">
    <property type="entry name" value="5' to 3' exonuclease, C-terminal subdomain"/>
    <property type="match status" value="1"/>
</dbReference>
<keyword evidence="2" id="KW-1185">Reference proteome</keyword>
<proteinExistence type="predicted"/>
<dbReference type="EMBL" id="JACCJZ010000020">
    <property type="protein sequence ID" value="NYZ63693.1"/>
    <property type="molecule type" value="Genomic_DNA"/>
</dbReference>
<dbReference type="RefSeq" id="WP_180545906.1">
    <property type="nucleotide sequence ID" value="NZ_JACCJZ010000020.1"/>
</dbReference>
<accession>A0A7Z0QUJ3</accession>
<sequence>MAFGAAERALLLGAKGVGPTVISRLEQIGYSTLAQLSKADATEVTAQVAAMLGTTCWRNSPQARAAISAAIDVALSHRDVA</sequence>
<reference evidence="1 2" key="1">
    <citation type="submission" date="2020-07" db="EMBL/GenBank/DDBJ databases">
        <title>isolation of Luteimonas sp. SJ-16.</title>
        <authorList>
            <person name="Huang X.-X."/>
            <person name="Xu L."/>
            <person name="Sun J.-Q."/>
        </authorList>
    </citation>
    <scope>NUCLEOTIDE SEQUENCE [LARGE SCALE GENOMIC DNA]</scope>
    <source>
        <strain evidence="1 2">SJ-16</strain>
    </source>
</reference>
<evidence type="ECO:0000313" key="1">
    <source>
        <dbReference type="EMBL" id="NYZ63693.1"/>
    </source>
</evidence>
<name>A0A7Z0QUJ3_9GAMM</name>
<organism evidence="1 2">
    <name type="scientific">Luteimonas deserti</name>
    <dbReference type="NCBI Taxonomy" id="2752306"/>
    <lineage>
        <taxon>Bacteria</taxon>
        <taxon>Pseudomonadati</taxon>
        <taxon>Pseudomonadota</taxon>
        <taxon>Gammaproteobacteria</taxon>
        <taxon>Lysobacterales</taxon>
        <taxon>Lysobacteraceae</taxon>
        <taxon>Luteimonas</taxon>
    </lineage>
</organism>
<dbReference type="Proteomes" id="UP000589896">
    <property type="component" value="Unassembled WGS sequence"/>
</dbReference>